<comment type="caution">
    <text evidence="2">The sequence shown here is derived from an EMBL/GenBank/DDBJ whole genome shotgun (WGS) entry which is preliminary data.</text>
</comment>
<dbReference type="PROSITE" id="PS50056">
    <property type="entry name" value="TYR_PHOSPHATASE_2"/>
    <property type="match status" value="1"/>
</dbReference>
<dbReference type="InterPro" id="IPR000242">
    <property type="entry name" value="PTP_cat"/>
</dbReference>
<dbReference type="InterPro" id="IPR000387">
    <property type="entry name" value="Tyr_Pase_dom"/>
</dbReference>
<dbReference type="InterPro" id="IPR016130">
    <property type="entry name" value="Tyr_Pase_AS"/>
</dbReference>
<dbReference type="Proteomes" id="UP000248925">
    <property type="component" value="Unassembled WGS sequence"/>
</dbReference>
<dbReference type="RefSeq" id="WP_111162340.1">
    <property type="nucleotide sequence ID" value="NZ_PCDP01000043.1"/>
</dbReference>
<feature type="domain" description="Tyrosine specific protein phosphatases" evidence="1">
    <location>
        <begin position="77"/>
        <end position="131"/>
    </location>
</feature>
<evidence type="ECO:0000313" key="2">
    <source>
        <dbReference type="EMBL" id="PZM10892.1"/>
    </source>
</evidence>
<protein>
    <submittedName>
        <fullName evidence="2">Protein-tyrosine-phosphatase</fullName>
    </submittedName>
</protein>
<evidence type="ECO:0000259" key="1">
    <source>
        <dbReference type="PROSITE" id="PS50056"/>
    </source>
</evidence>
<proteinExistence type="predicted"/>
<dbReference type="PROSITE" id="PS00383">
    <property type="entry name" value="TYR_PHOSPHATASE_1"/>
    <property type="match status" value="1"/>
</dbReference>
<dbReference type="AlphaFoldDB" id="A0A2W4CCA9"/>
<keyword evidence="3" id="KW-1185">Reference proteome</keyword>
<dbReference type="Pfam" id="PF00102">
    <property type="entry name" value="Y_phosphatase"/>
    <property type="match status" value="1"/>
</dbReference>
<dbReference type="OrthoDB" id="437665at2"/>
<dbReference type="GO" id="GO:0004725">
    <property type="term" value="F:protein tyrosine phosphatase activity"/>
    <property type="evidence" value="ECO:0007669"/>
    <property type="project" value="InterPro"/>
</dbReference>
<dbReference type="SUPFAM" id="SSF52799">
    <property type="entry name" value="(Phosphotyrosine protein) phosphatases II"/>
    <property type="match status" value="1"/>
</dbReference>
<dbReference type="EMBL" id="PCDP01000043">
    <property type="protein sequence ID" value="PZM10892.1"/>
    <property type="molecule type" value="Genomic_DNA"/>
</dbReference>
<dbReference type="Gene3D" id="3.90.190.10">
    <property type="entry name" value="Protein tyrosine phosphatase superfamily"/>
    <property type="match status" value="1"/>
</dbReference>
<sequence length="188" mass="20988">MQILEVPGQVICGLEELVGHSRSGVTHVLSLVDPDLPEIVDFERFGMVHRLVLRMHDIIDPHPGMILPNPSHVETILDFGAAIDSEAPSRLLVHCHMGVSRSTAAMAAIMAQAQPDKDEDRIFEVLREIRPQAWPNSLMIQFADEQLEREGRLVAALRRHYGTQIKSNATLSDWMSELGRGREVAMAL</sequence>
<name>A0A2W4CCA9_9HYPH</name>
<reference evidence="2 3" key="1">
    <citation type="journal article" date="2018" name="Sci. Rep.">
        <title>Rhizobium tumorigenes sp. nov., a novel plant tumorigenic bacterium isolated from cane gall tumors on thornless blackberry.</title>
        <authorList>
            <person name="Kuzmanovi N."/>
            <person name="Smalla K."/>
            <person name="Gronow S."/>
            <person name="PuBawska J."/>
        </authorList>
    </citation>
    <scope>NUCLEOTIDE SEQUENCE [LARGE SCALE GENOMIC DNA]</scope>
    <source>
        <strain evidence="2 3">CCBAU 85046</strain>
    </source>
</reference>
<gene>
    <name evidence="2" type="ORF">CPY51_21750</name>
</gene>
<dbReference type="InterPro" id="IPR029021">
    <property type="entry name" value="Prot-tyrosine_phosphatase-like"/>
</dbReference>
<evidence type="ECO:0000313" key="3">
    <source>
        <dbReference type="Proteomes" id="UP000248925"/>
    </source>
</evidence>
<accession>A0A2W4CCA9</accession>
<organism evidence="2 3">
    <name type="scientific">Rhizobium tubonense</name>
    <dbReference type="NCBI Taxonomy" id="484088"/>
    <lineage>
        <taxon>Bacteria</taxon>
        <taxon>Pseudomonadati</taxon>
        <taxon>Pseudomonadota</taxon>
        <taxon>Alphaproteobacteria</taxon>
        <taxon>Hyphomicrobiales</taxon>
        <taxon>Rhizobiaceae</taxon>
        <taxon>Rhizobium/Agrobacterium group</taxon>
        <taxon>Rhizobium</taxon>
    </lineage>
</organism>